<keyword evidence="1" id="KW-1133">Transmembrane helix</keyword>
<dbReference type="RefSeq" id="WP_345028770.1">
    <property type="nucleotide sequence ID" value="NZ_BAABEY010000021.1"/>
</dbReference>
<dbReference type="PANTHER" id="PTHR46825:SF9">
    <property type="entry name" value="BETA-LACTAMASE-RELATED DOMAIN-CONTAINING PROTEIN"/>
    <property type="match status" value="1"/>
</dbReference>
<feature type="transmembrane region" description="Helical" evidence="1">
    <location>
        <begin position="576"/>
        <end position="595"/>
    </location>
</feature>
<evidence type="ECO:0000313" key="4">
    <source>
        <dbReference type="EMBL" id="GAA4439435.1"/>
    </source>
</evidence>
<keyword evidence="2" id="KW-0732">Signal</keyword>
<keyword evidence="1" id="KW-0472">Membrane</keyword>
<feature type="chain" id="PRO_5046652120" description="Beta-lactamase-related domain-containing protein" evidence="2">
    <location>
        <begin position="19"/>
        <end position="601"/>
    </location>
</feature>
<dbReference type="InterPro" id="IPR050491">
    <property type="entry name" value="AmpC-like"/>
</dbReference>
<dbReference type="SUPFAM" id="SSF56601">
    <property type="entry name" value="beta-lactamase/transpeptidase-like"/>
    <property type="match status" value="1"/>
</dbReference>
<evidence type="ECO:0000259" key="3">
    <source>
        <dbReference type="Pfam" id="PF00144"/>
    </source>
</evidence>
<comment type="caution">
    <text evidence="4">The sequence shown here is derived from an EMBL/GenBank/DDBJ whole genome shotgun (WGS) entry which is preliminary data.</text>
</comment>
<evidence type="ECO:0000256" key="2">
    <source>
        <dbReference type="SAM" id="SignalP"/>
    </source>
</evidence>
<dbReference type="InterPro" id="IPR001466">
    <property type="entry name" value="Beta-lactam-related"/>
</dbReference>
<accession>A0ABP8LZ17</accession>
<evidence type="ECO:0000256" key="1">
    <source>
        <dbReference type="SAM" id="Phobius"/>
    </source>
</evidence>
<feature type="transmembrane region" description="Helical" evidence="1">
    <location>
        <begin position="473"/>
        <end position="498"/>
    </location>
</feature>
<protein>
    <recommendedName>
        <fullName evidence="3">Beta-lactamase-related domain-containing protein</fullName>
    </recommendedName>
</protein>
<dbReference type="InterPro" id="IPR012338">
    <property type="entry name" value="Beta-lactam/transpept-like"/>
</dbReference>
<dbReference type="Proteomes" id="UP001501508">
    <property type="component" value="Unassembled WGS sequence"/>
</dbReference>
<feature type="transmembrane region" description="Helical" evidence="1">
    <location>
        <begin position="541"/>
        <end position="564"/>
    </location>
</feature>
<dbReference type="EMBL" id="BAABEY010000021">
    <property type="protein sequence ID" value="GAA4439435.1"/>
    <property type="molecule type" value="Genomic_DNA"/>
</dbReference>
<proteinExistence type="predicted"/>
<dbReference type="Gene3D" id="3.40.710.10">
    <property type="entry name" value="DD-peptidase/beta-lactamase superfamily"/>
    <property type="match status" value="1"/>
</dbReference>
<dbReference type="PANTHER" id="PTHR46825">
    <property type="entry name" value="D-ALANYL-D-ALANINE-CARBOXYPEPTIDASE/ENDOPEPTIDASE AMPH"/>
    <property type="match status" value="1"/>
</dbReference>
<keyword evidence="5" id="KW-1185">Reference proteome</keyword>
<evidence type="ECO:0000313" key="5">
    <source>
        <dbReference type="Proteomes" id="UP001501508"/>
    </source>
</evidence>
<feature type="transmembrane region" description="Helical" evidence="1">
    <location>
        <begin position="510"/>
        <end position="535"/>
    </location>
</feature>
<dbReference type="Pfam" id="PF00144">
    <property type="entry name" value="Beta-lactamase"/>
    <property type="match status" value="1"/>
</dbReference>
<sequence length="601" mass="66788">MKLAGTCILLLMHLFTFSQTRPTTINIGIDSLLAAQNLAGAVWAVVDGDRIDYGGTGLKNLGTGEKIDKNDKVHVGSITKTVLALGILRLATENRLHIDDPVRRYLPGLPLNNPWESANPVTVRHLLDHTSGLSDIRLWHFFSDTSTPDAPLSEFYKRSPDVLKINTRPGTVFSYSNMGYTVLGMLIEAVVGESYETYLDRKLLQPLGLENSTFRFVSQNADKRLVMGHFDNGDPAPAMPMYVRPAGQFTTTPSDMGKLLKFILDEGRLNGTGFIRKEFIGKLGIPAKTIASENGLKNGYAFGAVSRDRHRVTGIAHSGNIVGFHAMYYLFPGLRKAFFISHNMDSETADYEVFNHFLIHCLGIPPEPVERDRPYIAGKSKKWDGYYVPLLTRIEPMRLFDIIGSHVWVKAVPEGMSLAPFQKKETMLKWEKDQLFRGEDKTNVSHLFYEGKNGEKYLTTGILTLEKTNGWKIFGIALSFVIGALGCLLLLLSGIYKLAGAGREFFKEPVFWVFAAVFLVVAAGTGVLFNGVIHIGNKNAVTFLLFLATILLPAGSLVSLALYAKRIKYNLMKPGLWITVSVLQLAVLLWCYGVIPFATWR</sequence>
<reference evidence="5" key="1">
    <citation type="journal article" date="2019" name="Int. J. Syst. Evol. Microbiol.">
        <title>The Global Catalogue of Microorganisms (GCM) 10K type strain sequencing project: providing services to taxonomists for standard genome sequencing and annotation.</title>
        <authorList>
            <consortium name="The Broad Institute Genomics Platform"/>
            <consortium name="The Broad Institute Genome Sequencing Center for Infectious Disease"/>
            <person name="Wu L."/>
            <person name="Ma J."/>
        </authorList>
    </citation>
    <scope>NUCLEOTIDE SEQUENCE [LARGE SCALE GENOMIC DNA]</scope>
    <source>
        <strain evidence="5">JCM 31920</strain>
    </source>
</reference>
<feature type="signal peptide" evidence="2">
    <location>
        <begin position="1"/>
        <end position="18"/>
    </location>
</feature>
<name>A0ABP8LZ17_9BACT</name>
<keyword evidence="1" id="KW-0812">Transmembrane</keyword>
<feature type="domain" description="Beta-lactamase-related" evidence="3">
    <location>
        <begin position="30"/>
        <end position="349"/>
    </location>
</feature>
<gene>
    <name evidence="4" type="ORF">GCM10023091_21570</name>
</gene>
<organism evidence="4 5">
    <name type="scientific">Ravibacter arvi</name>
    <dbReference type="NCBI Taxonomy" id="2051041"/>
    <lineage>
        <taxon>Bacteria</taxon>
        <taxon>Pseudomonadati</taxon>
        <taxon>Bacteroidota</taxon>
        <taxon>Cytophagia</taxon>
        <taxon>Cytophagales</taxon>
        <taxon>Spirosomataceae</taxon>
        <taxon>Ravibacter</taxon>
    </lineage>
</organism>